<dbReference type="Pfam" id="PF06964">
    <property type="entry name" value="Alpha-L-AF_C"/>
    <property type="match status" value="1"/>
</dbReference>
<reference evidence="7" key="2">
    <citation type="submission" date="2021-04" db="EMBL/GenBank/DDBJ databases">
        <authorList>
            <person name="Gilroy R."/>
        </authorList>
    </citation>
    <scope>NUCLEOTIDE SEQUENCE</scope>
    <source>
        <strain evidence="7">CHK179-7159</strain>
    </source>
</reference>
<dbReference type="Proteomes" id="UP000886858">
    <property type="component" value="Unassembled WGS sequence"/>
</dbReference>
<evidence type="ECO:0000256" key="2">
    <source>
        <dbReference type="ARBA" id="ARBA00007186"/>
    </source>
</evidence>
<dbReference type="SUPFAM" id="SSF51445">
    <property type="entry name" value="(Trans)glycosidases"/>
    <property type="match status" value="1"/>
</dbReference>
<reference evidence="7" key="1">
    <citation type="journal article" date="2021" name="PeerJ">
        <title>Extensive microbial diversity within the chicken gut microbiome revealed by metagenomics and culture.</title>
        <authorList>
            <person name="Gilroy R."/>
            <person name="Ravi A."/>
            <person name="Getino M."/>
            <person name="Pursley I."/>
            <person name="Horton D.L."/>
            <person name="Alikhan N.F."/>
            <person name="Baker D."/>
            <person name="Gharbi K."/>
            <person name="Hall N."/>
            <person name="Watson M."/>
            <person name="Adriaenssens E.M."/>
            <person name="Foster-Nyarko E."/>
            <person name="Jarju S."/>
            <person name="Secka A."/>
            <person name="Antonio M."/>
            <person name="Oren A."/>
            <person name="Chaudhuri R.R."/>
            <person name="La Ragione R."/>
            <person name="Hildebrand F."/>
            <person name="Pallen M.J."/>
        </authorList>
    </citation>
    <scope>NUCLEOTIDE SEQUENCE</scope>
    <source>
        <strain evidence="7">CHK179-7159</strain>
    </source>
</reference>
<dbReference type="GO" id="GO:0046373">
    <property type="term" value="P:L-arabinose metabolic process"/>
    <property type="evidence" value="ECO:0007669"/>
    <property type="project" value="InterPro"/>
</dbReference>
<dbReference type="Gene3D" id="2.60.40.1180">
    <property type="entry name" value="Golgi alpha-mannosidase II"/>
    <property type="match status" value="1"/>
</dbReference>
<evidence type="ECO:0000313" key="8">
    <source>
        <dbReference type="Proteomes" id="UP000886858"/>
    </source>
</evidence>
<feature type="non-terminal residue" evidence="7">
    <location>
        <position position="1"/>
    </location>
</feature>
<comment type="similarity">
    <text evidence="2">Belongs to the glycosyl hydrolase 51 family.</text>
</comment>
<dbReference type="InterPro" id="IPR010720">
    <property type="entry name" value="Alpha-L-AF_C"/>
</dbReference>
<dbReference type="EC" id="3.2.1.55" evidence="3"/>
<dbReference type="SUPFAM" id="SSF51011">
    <property type="entry name" value="Glycosyl hydrolase domain"/>
    <property type="match status" value="1"/>
</dbReference>
<evidence type="ECO:0000256" key="4">
    <source>
        <dbReference type="ARBA" id="ARBA00022729"/>
    </source>
</evidence>
<comment type="caution">
    <text evidence="7">The sequence shown here is derived from an EMBL/GenBank/DDBJ whole genome shotgun (WGS) entry which is preliminary data.</text>
</comment>
<evidence type="ECO:0000256" key="1">
    <source>
        <dbReference type="ARBA" id="ARBA00001462"/>
    </source>
</evidence>
<dbReference type="InterPro" id="IPR055235">
    <property type="entry name" value="ASD1_cat"/>
</dbReference>
<dbReference type="SMART" id="SM00813">
    <property type="entry name" value="Alpha-L-AF_C"/>
    <property type="match status" value="1"/>
</dbReference>
<dbReference type="Pfam" id="PF22848">
    <property type="entry name" value="ASD1_dom"/>
    <property type="match status" value="1"/>
</dbReference>
<dbReference type="InterPro" id="IPR051563">
    <property type="entry name" value="Glycosyl_Hydrolase_51"/>
</dbReference>
<dbReference type="Gene3D" id="3.20.20.80">
    <property type="entry name" value="Glycosidases"/>
    <property type="match status" value="1"/>
</dbReference>
<evidence type="ECO:0000313" key="7">
    <source>
        <dbReference type="EMBL" id="HJA92484.1"/>
    </source>
</evidence>
<gene>
    <name evidence="7" type="ORF">H9717_05125</name>
</gene>
<evidence type="ECO:0000256" key="3">
    <source>
        <dbReference type="ARBA" id="ARBA00012670"/>
    </source>
</evidence>
<dbReference type="AlphaFoldDB" id="A0A9D2I604"/>
<dbReference type="PANTHER" id="PTHR31776:SF26">
    <property type="entry name" value="SECRETED ARABINOSIDASE"/>
    <property type="match status" value="1"/>
</dbReference>
<dbReference type="InterPro" id="IPR013780">
    <property type="entry name" value="Glyco_hydro_b"/>
</dbReference>
<organism evidence="7 8">
    <name type="scientific">Candidatus Eisenbergiella merdipullorum</name>
    <dbReference type="NCBI Taxonomy" id="2838553"/>
    <lineage>
        <taxon>Bacteria</taxon>
        <taxon>Bacillati</taxon>
        <taxon>Bacillota</taxon>
        <taxon>Clostridia</taxon>
        <taxon>Lachnospirales</taxon>
        <taxon>Lachnospiraceae</taxon>
        <taxon>Eisenbergiella</taxon>
    </lineage>
</organism>
<dbReference type="EMBL" id="DWYY01000056">
    <property type="protein sequence ID" value="HJA92484.1"/>
    <property type="molecule type" value="Genomic_DNA"/>
</dbReference>
<proteinExistence type="inferred from homology"/>
<dbReference type="GO" id="GO:0046556">
    <property type="term" value="F:alpha-L-arabinofuranosidase activity"/>
    <property type="evidence" value="ECO:0007669"/>
    <property type="project" value="UniProtKB-EC"/>
</dbReference>
<name>A0A9D2I604_9FIRM</name>
<evidence type="ECO:0000259" key="6">
    <source>
        <dbReference type="SMART" id="SM00813"/>
    </source>
</evidence>
<evidence type="ECO:0000256" key="5">
    <source>
        <dbReference type="ARBA" id="ARBA00022801"/>
    </source>
</evidence>
<accession>A0A9D2I604</accession>
<comment type="catalytic activity">
    <reaction evidence="1">
        <text>Hydrolysis of terminal non-reducing alpha-L-arabinofuranoside residues in alpha-L-arabinosides.</text>
        <dbReference type="EC" id="3.2.1.55"/>
    </reaction>
</comment>
<keyword evidence="5" id="KW-0378">Hydrolase</keyword>
<sequence>VQNRSFEFDRIDRAEYHPLYAWEKVEEGAEASLRIETAHPYHKNSPHYLVMETKGAGRAGIANLGFGDGFYLEEGETYLFTCYARALDENGCTLSVSVEEAPGAEEGKDGVRKGRPCAASAVFEIRGKEWKKQELRMTAVRTLTSGRLLLTVQGEGKLALDHVSLFPEKTFLGRKNGLRRDIAQLLCDMKPKFMRFPGGCLVHDGSLDPEDRDSMYRWKNTLGAPEDRPARRSNWGYNQTLGLGYYEYFQFCEDIGAKPLPVLPGGYDPHHQRIVPLDDMGPWIQDALDLIEFANGDVDTEWGGLRASLGHPAPFGLEYLAIGNEEVGDAFFERYTLIHRAVREKYPEIRLINTASPFAAGTEYERGWRSARKNGSDFIDEHYYMAPEWFLSNNHRYDSFPKDGPKVFLGEYASWGNTWYNALVEASYMTALERNAASVGLACYAPMLANVAYVNWRPDMIWFDSHRVYGTPNYYVQKLFMNHQGSRRLSVSAEGIGTAESRAPEYRGKIQLEGNETKARFDDVTVKNLDTGEERALGSFLLDVGEKAVLEGCESWENYEISLKACELEGWKGFQILFGWQDEENYLSAIFGGWQNLDLFVHRHINGRGCDLTEGWFQVQPGRVYDLKIRVSGCRIAVFIDGGEYLAIQENPVKVERLYHSAALDEADGSVILKVVNLQKSAETAEIRLAGLEGDLSETAFPVMAQVFTMTGKPEQENSFEDPTAVSPMESSLSLETESFTYSFPAMSLTVFRIPGRKA</sequence>
<dbReference type="PANTHER" id="PTHR31776">
    <property type="entry name" value="ALPHA-L-ARABINOFURANOSIDASE 1"/>
    <property type="match status" value="1"/>
</dbReference>
<dbReference type="InterPro" id="IPR017853">
    <property type="entry name" value="GH"/>
</dbReference>
<feature type="domain" description="Alpha-L-arabinofuranosidase C-terminal" evidence="6">
    <location>
        <begin position="410"/>
        <end position="748"/>
    </location>
</feature>
<protein>
    <recommendedName>
        <fullName evidence="3">non-reducing end alpha-L-arabinofuranosidase</fullName>
        <ecNumber evidence="3">3.2.1.55</ecNumber>
    </recommendedName>
</protein>
<keyword evidence="4" id="KW-0732">Signal</keyword>